<protein>
    <recommendedName>
        <fullName evidence="4">GDSL esterase/lipase</fullName>
    </recommendedName>
</protein>
<dbReference type="AlphaFoldDB" id="A0AAV0KPR4"/>
<evidence type="ECO:0008006" key="4">
    <source>
        <dbReference type="Google" id="ProtNLM"/>
    </source>
</evidence>
<dbReference type="InterPro" id="IPR001087">
    <property type="entry name" value="GDSL"/>
</dbReference>
<dbReference type="InterPro" id="IPR036514">
    <property type="entry name" value="SGNH_hydro_sf"/>
</dbReference>
<dbReference type="GO" id="GO:0016788">
    <property type="term" value="F:hydrolase activity, acting on ester bonds"/>
    <property type="evidence" value="ECO:0007669"/>
    <property type="project" value="InterPro"/>
</dbReference>
<reference evidence="2" key="1">
    <citation type="submission" date="2022-08" db="EMBL/GenBank/DDBJ databases">
        <authorList>
            <person name="Gutierrez-Valencia J."/>
        </authorList>
    </citation>
    <scope>NUCLEOTIDE SEQUENCE</scope>
</reference>
<name>A0AAV0KPR4_9ROSI</name>
<dbReference type="EMBL" id="CAMGYJ010000005">
    <property type="protein sequence ID" value="CAI0424071.1"/>
    <property type="molecule type" value="Genomic_DNA"/>
</dbReference>
<dbReference type="Proteomes" id="UP001154282">
    <property type="component" value="Unassembled WGS sequence"/>
</dbReference>
<dbReference type="InterPro" id="IPR050592">
    <property type="entry name" value="GDSL_lipolytic_enzyme"/>
</dbReference>
<organism evidence="2 3">
    <name type="scientific">Linum tenue</name>
    <dbReference type="NCBI Taxonomy" id="586396"/>
    <lineage>
        <taxon>Eukaryota</taxon>
        <taxon>Viridiplantae</taxon>
        <taxon>Streptophyta</taxon>
        <taxon>Embryophyta</taxon>
        <taxon>Tracheophyta</taxon>
        <taxon>Spermatophyta</taxon>
        <taxon>Magnoliopsida</taxon>
        <taxon>eudicotyledons</taxon>
        <taxon>Gunneridae</taxon>
        <taxon>Pentapetalae</taxon>
        <taxon>rosids</taxon>
        <taxon>fabids</taxon>
        <taxon>Malpighiales</taxon>
        <taxon>Linaceae</taxon>
        <taxon>Linum</taxon>
    </lineage>
</organism>
<proteinExistence type="inferred from homology"/>
<accession>A0AAV0KPR4</accession>
<dbReference type="Gene3D" id="3.40.50.1110">
    <property type="entry name" value="SGNH hydrolase"/>
    <property type="match status" value="1"/>
</dbReference>
<dbReference type="GO" id="GO:0005576">
    <property type="term" value="C:extracellular region"/>
    <property type="evidence" value="ECO:0007669"/>
    <property type="project" value="TreeGrafter"/>
</dbReference>
<dbReference type="Pfam" id="PF00657">
    <property type="entry name" value="Lipase_GDSL"/>
    <property type="match status" value="1"/>
</dbReference>
<evidence type="ECO:0000313" key="3">
    <source>
        <dbReference type="Proteomes" id="UP001154282"/>
    </source>
</evidence>
<gene>
    <name evidence="2" type="ORF">LITE_LOCUS19782</name>
</gene>
<comment type="caution">
    <text evidence="2">The sequence shown here is derived from an EMBL/GenBank/DDBJ whole genome shotgun (WGS) entry which is preliminary data.</text>
</comment>
<sequence>MGEMGTNKLYGLGARRIGVVSAAPVGCVPIQRIITGGILERNCNEELNEDAKLFNSKLSPAISSLTNNQQLPGAKIVYFDNFTPGISLLRNPAPYGIEEVTRACCGIICVAPGSCPDASKYLFWDGVHPGEKATGILTGQTFDPASLSILLG</sequence>
<evidence type="ECO:0000313" key="2">
    <source>
        <dbReference type="EMBL" id="CAI0424071.1"/>
    </source>
</evidence>
<dbReference type="PANTHER" id="PTHR45642:SF95">
    <property type="entry name" value="GDSL-LIKE LIPASE_ACYLHYDROLASE FAMILY PROTEIN, EXPRESSED"/>
    <property type="match status" value="1"/>
</dbReference>
<comment type="similarity">
    <text evidence="1">Belongs to the 'GDSL' lipolytic enzyme family.</text>
</comment>
<evidence type="ECO:0000256" key="1">
    <source>
        <dbReference type="ARBA" id="ARBA00008668"/>
    </source>
</evidence>
<keyword evidence="3" id="KW-1185">Reference proteome</keyword>
<dbReference type="PANTHER" id="PTHR45642">
    <property type="entry name" value="GDSL ESTERASE/LIPASE EXL3"/>
    <property type="match status" value="1"/>
</dbReference>